<reference evidence="3" key="2">
    <citation type="journal article" date="2021" name="J Anim Sci Technol">
        <title>Complete genome sequence of Paenibacillus konkukensis sp. nov. SK3146 as a potential probiotic strain.</title>
        <authorList>
            <person name="Jung H.I."/>
            <person name="Park S."/>
            <person name="Niu K.M."/>
            <person name="Lee S.W."/>
            <person name="Kothari D."/>
            <person name="Yi K.J."/>
            <person name="Kim S.K."/>
        </authorList>
    </citation>
    <scope>NUCLEOTIDE SEQUENCE</scope>
    <source>
        <strain evidence="3">SK3146</strain>
    </source>
</reference>
<gene>
    <name evidence="2" type="ORF">SK3146_03834</name>
    <name evidence="3" type="ORF">SK3146_04687</name>
</gene>
<name>A0ABY4RTF5_9BACL</name>
<dbReference type="RefSeq" id="WP_434006801.1">
    <property type="nucleotide sequence ID" value="NZ_CP027059.1"/>
</dbReference>
<evidence type="ECO:0000313" key="2">
    <source>
        <dbReference type="EMBL" id="UQZ84579.1"/>
    </source>
</evidence>
<dbReference type="Pfam" id="PF17295">
    <property type="entry name" value="DUF5348"/>
    <property type="match status" value="1"/>
</dbReference>
<keyword evidence="4" id="KW-1185">Reference proteome</keyword>
<evidence type="ECO:0000313" key="3">
    <source>
        <dbReference type="EMBL" id="UQZ85398.1"/>
    </source>
</evidence>
<accession>A0ABY4RTF5</accession>
<dbReference type="EMBL" id="CP027059">
    <property type="protein sequence ID" value="UQZ84579.1"/>
    <property type="molecule type" value="Genomic_DNA"/>
</dbReference>
<dbReference type="Gene3D" id="2.40.10.390">
    <property type="match status" value="1"/>
</dbReference>
<dbReference type="InterPro" id="IPR035255">
    <property type="entry name" value="DUF5348"/>
</dbReference>
<evidence type="ECO:0000313" key="4">
    <source>
        <dbReference type="Proteomes" id="UP001057134"/>
    </source>
</evidence>
<protein>
    <recommendedName>
        <fullName evidence="1">DUF5348 domain-containing protein</fullName>
    </recommendedName>
</protein>
<proteinExistence type="predicted"/>
<organism evidence="3 4">
    <name type="scientific">Paenibacillus konkukensis</name>
    <dbReference type="NCBI Taxonomy" id="2020716"/>
    <lineage>
        <taxon>Bacteria</taxon>
        <taxon>Bacillati</taxon>
        <taxon>Bacillota</taxon>
        <taxon>Bacilli</taxon>
        <taxon>Bacillales</taxon>
        <taxon>Paenibacillaceae</taxon>
        <taxon>Paenibacillus</taxon>
    </lineage>
</organism>
<sequence>MTAKTSREGRILYNTRFECWEIWDAYSRPAVVQCGESFEMKVGDAFLPCRIELDSDWVVYFHSTRFHLHPSVSYWIRV</sequence>
<evidence type="ECO:0000259" key="1">
    <source>
        <dbReference type="Pfam" id="PF17295"/>
    </source>
</evidence>
<feature type="domain" description="DUF5348" evidence="1">
    <location>
        <begin position="9"/>
        <end position="78"/>
    </location>
</feature>
<reference evidence="3" key="1">
    <citation type="submission" date="2018-02" db="EMBL/GenBank/DDBJ databases">
        <authorList>
            <person name="Kim S.-K."/>
            <person name="Jung H.-I."/>
            <person name="Lee S.-W."/>
        </authorList>
    </citation>
    <scope>NUCLEOTIDE SEQUENCE</scope>
    <source>
        <strain evidence="3">SK3146</strain>
    </source>
</reference>
<dbReference type="EMBL" id="CP027059">
    <property type="protein sequence ID" value="UQZ85398.1"/>
    <property type="molecule type" value="Genomic_DNA"/>
</dbReference>
<dbReference type="Proteomes" id="UP001057134">
    <property type="component" value="Chromosome"/>
</dbReference>